<proteinExistence type="predicted"/>
<keyword evidence="9" id="KW-1185">Reference proteome</keyword>
<feature type="domain" description="NfeD integral membrane" evidence="7">
    <location>
        <begin position="10"/>
        <end position="120"/>
    </location>
</feature>
<dbReference type="PANTHER" id="PTHR33507">
    <property type="entry name" value="INNER MEMBRANE PROTEIN YBBJ"/>
    <property type="match status" value="1"/>
</dbReference>
<dbReference type="RefSeq" id="WP_147802912.1">
    <property type="nucleotide sequence ID" value="NZ_CP144914.1"/>
</dbReference>
<feature type="transmembrane region" description="Helical" evidence="5">
    <location>
        <begin position="79"/>
        <end position="96"/>
    </location>
</feature>
<dbReference type="OrthoDB" id="9806253at2"/>
<feature type="transmembrane region" description="Helical" evidence="5">
    <location>
        <begin position="55"/>
        <end position="72"/>
    </location>
</feature>
<dbReference type="InterPro" id="IPR056739">
    <property type="entry name" value="NfeD_membrane"/>
</dbReference>
<organism evidence="8 9">
    <name type="scientific">Alkalicoccus halolimnae</name>
    <dbReference type="NCBI Taxonomy" id="1667239"/>
    <lineage>
        <taxon>Bacteria</taxon>
        <taxon>Bacillati</taxon>
        <taxon>Bacillota</taxon>
        <taxon>Bacilli</taxon>
        <taxon>Bacillales</taxon>
        <taxon>Bacillaceae</taxon>
        <taxon>Alkalicoccus</taxon>
    </lineage>
</organism>
<evidence type="ECO:0000256" key="4">
    <source>
        <dbReference type="ARBA" id="ARBA00023136"/>
    </source>
</evidence>
<dbReference type="InterPro" id="IPR052165">
    <property type="entry name" value="Membrane_assoc_protease"/>
</dbReference>
<feature type="transmembrane region" description="Helical" evidence="5">
    <location>
        <begin position="102"/>
        <end position="123"/>
    </location>
</feature>
<dbReference type="Pfam" id="PF01957">
    <property type="entry name" value="NfeD"/>
    <property type="match status" value="1"/>
</dbReference>
<feature type="transmembrane region" description="Helical" evidence="5">
    <location>
        <begin position="6"/>
        <end position="25"/>
    </location>
</feature>
<evidence type="ECO:0000313" key="9">
    <source>
        <dbReference type="Proteomes" id="UP000321816"/>
    </source>
</evidence>
<keyword evidence="3 5" id="KW-1133">Transmembrane helix</keyword>
<evidence type="ECO:0000256" key="5">
    <source>
        <dbReference type="SAM" id="Phobius"/>
    </source>
</evidence>
<dbReference type="InterPro" id="IPR002810">
    <property type="entry name" value="NfeD-like_C"/>
</dbReference>
<name>A0A5C7FJU9_9BACI</name>
<gene>
    <name evidence="8" type="ORF">FTX54_007150</name>
</gene>
<evidence type="ECO:0000313" key="8">
    <source>
        <dbReference type="EMBL" id="WWD81317.1"/>
    </source>
</evidence>
<reference evidence="8 9" key="1">
    <citation type="submission" date="2024-01" db="EMBL/GenBank/DDBJ databases">
        <title>Complete Genome Sequence of Alkalicoccus halolimnae BZ-SZ-XJ29T, a Moderately Halophilic Bacterium Isolated from a Salt Lake.</title>
        <authorList>
            <person name="Zhao B."/>
        </authorList>
    </citation>
    <scope>NUCLEOTIDE SEQUENCE [LARGE SCALE GENOMIC DNA]</scope>
    <source>
        <strain evidence="8 9">BZ-SZ-XJ29</strain>
    </source>
</reference>
<protein>
    <submittedName>
        <fullName evidence="8">NfeD family protein</fullName>
    </submittedName>
</protein>
<dbReference type="InterPro" id="IPR012340">
    <property type="entry name" value="NA-bd_OB-fold"/>
</dbReference>
<sequence>MGLLDMSVIGFFVVFIATLFIFGEIMVKAKGLFAVIGIVLMTLYFSYHLTPGDSMWVVVLYVLGLILIIFDGKVTTDGTIAGIGVLLMILGLALPAPSFTYGLLVGMAFVAAAPVSFLFTKVFSSRTMWDKMLLKDRLTDEEGYSSMNTSYKELIGKEGTAKTPFRPTGTVEIEGKFYSATTDNFWLEEEKKVKVVSADGTRIVVSPLEEAEKAEKAEEIHQS</sequence>
<dbReference type="AlphaFoldDB" id="A0A5C7FJU9"/>
<keyword evidence="2 5" id="KW-0812">Transmembrane</keyword>
<evidence type="ECO:0000256" key="2">
    <source>
        <dbReference type="ARBA" id="ARBA00022692"/>
    </source>
</evidence>
<evidence type="ECO:0000256" key="1">
    <source>
        <dbReference type="ARBA" id="ARBA00004141"/>
    </source>
</evidence>
<dbReference type="KEGG" id="ahal:FTX54_007150"/>
<evidence type="ECO:0000256" key="3">
    <source>
        <dbReference type="ARBA" id="ARBA00022989"/>
    </source>
</evidence>
<feature type="transmembrane region" description="Helical" evidence="5">
    <location>
        <begin position="32"/>
        <end position="49"/>
    </location>
</feature>
<accession>A0A5C7FJU9</accession>
<keyword evidence="4 5" id="KW-0472">Membrane</keyword>
<evidence type="ECO:0000259" key="7">
    <source>
        <dbReference type="Pfam" id="PF24961"/>
    </source>
</evidence>
<dbReference type="Gene3D" id="2.40.50.140">
    <property type="entry name" value="Nucleic acid-binding proteins"/>
    <property type="match status" value="1"/>
</dbReference>
<dbReference type="GO" id="GO:0005886">
    <property type="term" value="C:plasma membrane"/>
    <property type="evidence" value="ECO:0007669"/>
    <property type="project" value="TreeGrafter"/>
</dbReference>
<feature type="domain" description="NfeD-like C-terminal" evidence="6">
    <location>
        <begin position="152"/>
        <end position="207"/>
    </location>
</feature>
<evidence type="ECO:0000259" key="6">
    <source>
        <dbReference type="Pfam" id="PF01957"/>
    </source>
</evidence>
<comment type="subcellular location">
    <subcellularLocation>
        <location evidence="1">Membrane</location>
        <topology evidence="1">Multi-pass membrane protein</topology>
    </subcellularLocation>
</comment>
<dbReference type="EMBL" id="CP144914">
    <property type="protein sequence ID" value="WWD81317.1"/>
    <property type="molecule type" value="Genomic_DNA"/>
</dbReference>
<dbReference type="Pfam" id="PF24961">
    <property type="entry name" value="NfeD_membrane"/>
    <property type="match status" value="1"/>
</dbReference>
<dbReference type="Proteomes" id="UP000321816">
    <property type="component" value="Chromosome"/>
</dbReference>
<dbReference type="SUPFAM" id="SSF141322">
    <property type="entry name" value="NfeD domain-like"/>
    <property type="match status" value="1"/>
</dbReference>
<dbReference type="PANTHER" id="PTHR33507:SF3">
    <property type="entry name" value="INNER MEMBRANE PROTEIN YBBJ"/>
    <property type="match status" value="1"/>
</dbReference>